<sequence length="57" mass="6194">MNPRSPDRARSSENSSTSNRPKTGASIADPLLTSPSHLSSNTSPKSPSILQKLRREF</sequence>
<reference evidence="2 3" key="1">
    <citation type="submission" date="2024-01" db="EMBL/GenBank/DDBJ databases">
        <title>Genome assemblies of Stephania.</title>
        <authorList>
            <person name="Yang L."/>
        </authorList>
    </citation>
    <scope>NUCLEOTIDE SEQUENCE [LARGE SCALE GENOMIC DNA]</scope>
    <source>
        <strain evidence="2">JXDWG</strain>
        <tissue evidence="2">Leaf</tissue>
    </source>
</reference>
<dbReference type="EMBL" id="JBBNAG010000005">
    <property type="protein sequence ID" value="KAK9133334.1"/>
    <property type="molecule type" value="Genomic_DNA"/>
</dbReference>
<proteinExistence type="predicted"/>
<comment type="caution">
    <text evidence="2">The sequence shown here is derived from an EMBL/GenBank/DDBJ whole genome shotgun (WGS) entry which is preliminary data.</text>
</comment>
<feature type="compositionally biased region" description="Polar residues" evidence="1">
    <location>
        <begin position="33"/>
        <end position="49"/>
    </location>
</feature>
<feature type="compositionally biased region" description="Basic and acidic residues" evidence="1">
    <location>
        <begin position="1"/>
        <end position="11"/>
    </location>
</feature>
<protein>
    <submittedName>
        <fullName evidence="2">Uncharacterized protein</fullName>
    </submittedName>
</protein>
<name>A0AAP0JFW1_9MAGN</name>
<accession>A0AAP0JFW1</accession>
<dbReference type="AlphaFoldDB" id="A0AAP0JFW1"/>
<evidence type="ECO:0000313" key="2">
    <source>
        <dbReference type="EMBL" id="KAK9133334.1"/>
    </source>
</evidence>
<dbReference type="Proteomes" id="UP001419268">
    <property type="component" value="Unassembled WGS sequence"/>
</dbReference>
<feature type="compositionally biased region" description="Polar residues" evidence="1">
    <location>
        <begin position="12"/>
        <end position="21"/>
    </location>
</feature>
<gene>
    <name evidence="2" type="ORF">Scep_012862</name>
</gene>
<evidence type="ECO:0000256" key="1">
    <source>
        <dbReference type="SAM" id="MobiDB-lite"/>
    </source>
</evidence>
<evidence type="ECO:0000313" key="3">
    <source>
        <dbReference type="Proteomes" id="UP001419268"/>
    </source>
</evidence>
<feature type="region of interest" description="Disordered" evidence="1">
    <location>
        <begin position="1"/>
        <end position="57"/>
    </location>
</feature>
<organism evidence="2 3">
    <name type="scientific">Stephania cephalantha</name>
    <dbReference type="NCBI Taxonomy" id="152367"/>
    <lineage>
        <taxon>Eukaryota</taxon>
        <taxon>Viridiplantae</taxon>
        <taxon>Streptophyta</taxon>
        <taxon>Embryophyta</taxon>
        <taxon>Tracheophyta</taxon>
        <taxon>Spermatophyta</taxon>
        <taxon>Magnoliopsida</taxon>
        <taxon>Ranunculales</taxon>
        <taxon>Menispermaceae</taxon>
        <taxon>Menispermoideae</taxon>
        <taxon>Cissampelideae</taxon>
        <taxon>Stephania</taxon>
    </lineage>
</organism>
<keyword evidence="3" id="KW-1185">Reference proteome</keyword>